<feature type="region of interest" description="Disordered" evidence="1">
    <location>
        <begin position="398"/>
        <end position="435"/>
    </location>
</feature>
<dbReference type="EMBL" id="JAAGNN010000005">
    <property type="protein sequence ID" value="KAF4089252.1"/>
    <property type="molecule type" value="Genomic_DNA"/>
</dbReference>
<comment type="caution">
    <text evidence="2">The sequence shown here is derived from an EMBL/GenBank/DDBJ whole genome shotgun (WGS) entry which is preliminary data.</text>
</comment>
<dbReference type="PANTHER" id="PTHR15132">
    <property type="entry name" value="SNRNA-ACTIVATING PROTEIN COMPLEX SUBUNIT 2"/>
    <property type="match status" value="1"/>
</dbReference>
<feature type="compositionally biased region" description="Polar residues" evidence="1">
    <location>
        <begin position="417"/>
        <end position="435"/>
    </location>
</feature>
<accession>A0A7J6B2D1</accession>
<feature type="region of interest" description="Disordered" evidence="1">
    <location>
        <begin position="183"/>
        <end position="270"/>
    </location>
</feature>
<feature type="compositionally biased region" description="Polar residues" evidence="1">
    <location>
        <begin position="255"/>
        <end position="270"/>
    </location>
</feature>
<dbReference type="Proteomes" id="UP000593565">
    <property type="component" value="Unassembled WGS sequence"/>
</dbReference>
<keyword evidence="3" id="KW-1185">Reference proteome</keyword>
<gene>
    <name evidence="2" type="ORF">AMELA_G00064280</name>
</gene>
<sequence length="490" mass="54357">MSSYIFWQLKSSSFAVVHHPPVIMKPPSRRRITPSRFLELKRTEPVSRFRPGCHRMEQRSLLRALKQQNRLNSELDFLALRKKVPKWSLLQIQNMIKFLRRCVVQRVYLQVQKQRREEQISKVPTELWAGLAQKTAGVHEETISSAFSQMLVIASTEPCSLRHSDPPRTTDSQSPLAFGLRTIPLRPMPKSHPVSPPPVIILPGKACKTAQSHGKDPTSNSSAQSTTVTSPASIAEEKHSELQQKTEADKGPAVPSTSATPKSLLSQPQISKPTISKLKVSISVPSLQPDTDQPDKQPECGQSEQAWQYRPMGMKSVVDFEKIYQFMSNIILKKHAQPLTSMESAVLLDLLMSLPEELPLLDCKELQHHLLQVHARLNTPAVSVSTDHGPTVANSASIRVTDQQTSRADQHAKGPDVSSQTQSVHSTGEESVQTGAVTEKVNVIESPLTADDLAGKSSPIKLSKEKGDWTTARLCPLNPFMVPVALLKRQ</sequence>
<reference evidence="2 3" key="1">
    <citation type="submission" date="2020-02" db="EMBL/GenBank/DDBJ databases">
        <title>A chromosome-scale genome assembly of the black bullhead catfish (Ameiurus melas).</title>
        <authorList>
            <person name="Wen M."/>
            <person name="Zham M."/>
            <person name="Cabau C."/>
            <person name="Klopp C."/>
            <person name="Donnadieu C."/>
            <person name="Roques C."/>
            <person name="Bouchez O."/>
            <person name="Lampietro C."/>
            <person name="Jouanno E."/>
            <person name="Herpin A."/>
            <person name="Louis A."/>
            <person name="Berthelot C."/>
            <person name="Parey E."/>
            <person name="Roest-Crollius H."/>
            <person name="Braasch I."/>
            <person name="Postlethwait J."/>
            <person name="Robinson-Rechavi M."/>
            <person name="Echchiki A."/>
            <person name="Begum T."/>
            <person name="Montfort J."/>
            <person name="Schartl M."/>
            <person name="Bobe J."/>
            <person name="Guiguen Y."/>
        </authorList>
    </citation>
    <scope>NUCLEOTIDE SEQUENCE [LARGE SCALE GENOMIC DNA]</scope>
    <source>
        <strain evidence="2">M_S1</strain>
        <tissue evidence="2">Blood</tissue>
    </source>
</reference>
<feature type="compositionally biased region" description="Basic and acidic residues" evidence="1">
    <location>
        <begin position="235"/>
        <end position="250"/>
    </location>
</feature>
<dbReference type="GO" id="GO:0016604">
    <property type="term" value="C:nuclear body"/>
    <property type="evidence" value="ECO:0007669"/>
    <property type="project" value="TreeGrafter"/>
</dbReference>
<protein>
    <recommendedName>
        <fullName evidence="4">snRNA-activating protein complex subunit 2</fullName>
    </recommendedName>
</protein>
<dbReference type="GO" id="GO:0009301">
    <property type="term" value="P:snRNA transcription"/>
    <property type="evidence" value="ECO:0007669"/>
    <property type="project" value="InterPro"/>
</dbReference>
<evidence type="ECO:0000313" key="2">
    <source>
        <dbReference type="EMBL" id="KAF4089252.1"/>
    </source>
</evidence>
<evidence type="ECO:0000256" key="1">
    <source>
        <dbReference type="SAM" id="MobiDB-lite"/>
    </source>
</evidence>
<dbReference type="Pfam" id="PF11035">
    <property type="entry name" value="SNAPC2"/>
    <property type="match status" value="1"/>
</dbReference>
<proteinExistence type="predicted"/>
<feature type="compositionally biased region" description="Polar residues" evidence="1">
    <location>
        <begin position="398"/>
        <end position="407"/>
    </location>
</feature>
<dbReference type="AlphaFoldDB" id="A0A7J6B2D1"/>
<evidence type="ECO:0000313" key="3">
    <source>
        <dbReference type="Proteomes" id="UP000593565"/>
    </source>
</evidence>
<organism evidence="2 3">
    <name type="scientific">Ameiurus melas</name>
    <name type="common">Black bullhead</name>
    <name type="synonym">Silurus melas</name>
    <dbReference type="NCBI Taxonomy" id="219545"/>
    <lineage>
        <taxon>Eukaryota</taxon>
        <taxon>Metazoa</taxon>
        <taxon>Chordata</taxon>
        <taxon>Craniata</taxon>
        <taxon>Vertebrata</taxon>
        <taxon>Euteleostomi</taxon>
        <taxon>Actinopterygii</taxon>
        <taxon>Neopterygii</taxon>
        <taxon>Teleostei</taxon>
        <taxon>Ostariophysi</taxon>
        <taxon>Siluriformes</taxon>
        <taxon>Ictaluridae</taxon>
        <taxon>Ameiurus</taxon>
    </lineage>
</organism>
<feature type="compositionally biased region" description="Polar residues" evidence="1">
    <location>
        <begin position="209"/>
        <end position="232"/>
    </location>
</feature>
<name>A0A7J6B2D1_AMEME</name>
<dbReference type="InterPro" id="IPR021281">
    <property type="entry name" value="SNAPC2"/>
</dbReference>
<dbReference type="GO" id="GO:0016251">
    <property type="term" value="F:RNA polymerase II general transcription initiation factor activity"/>
    <property type="evidence" value="ECO:0007669"/>
    <property type="project" value="InterPro"/>
</dbReference>
<evidence type="ECO:0008006" key="4">
    <source>
        <dbReference type="Google" id="ProtNLM"/>
    </source>
</evidence>
<dbReference type="PANTHER" id="PTHR15132:SF1">
    <property type="entry name" value="SNRNA-ACTIVATING PROTEIN COMPLEX SUBUNIT 2"/>
    <property type="match status" value="1"/>
</dbReference>